<dbReference type="OrthoDB" id="2518538at2"/>
<gene>
    <name evidence="1" type="ORF">EHS11_06885</name>
</gene>
<proteinExistence type="predicted"/>
<dbReference type="Pfam" id="PF11175">
    <property type="entry name" value="DUF2961"/>
    <property type="match status" value="1"/>
</dbReference>
<sequence length="399" mass="46221">MKLIIFPRFSFFRFFTIIAAFSIFSVIGAQSWENQIWLPKNYKSERVSSYDRSGGNDDFIVIPKNSKVTIANISGAGVIKHIWFTLASKDPMIRRNVILRIYWDKNIHPSVEVPLGDFFGQGWGEEYILNSLPLVAAPKKGKALNSFIPMPFSSEARIEIENQSDLEIPSFYFYIDYESMKLEPASKLRFHAWWNKSVTEPATSSGRENEWSLLGETEKAPMHTENNYTILKTKGKGHFIGLNLYVDSPTPMWYGEGDDAIQIDGEVLSSRLHGTGTEDLFNTAWCPKEIFMHPYFGYPRISESTGWLGRTHLYRFWIESPLAFERNFQFTIEHGHANSLTLDLVSVAYWYQEIIDEPMPVLPKKDLRQNQPEINFRHIHKWRDSFRSEKGKGLIWGHE</sequence>
<dbReference type="Gene3D" id="2.60.120.1390">
    <property type="match status" value="1"/>
</dbReference>
<dbReference type="AlphaFoldDB" id="A0A4R9LQY6"/>
<organism evidence="1 2">
    <name type="scientific">Leptospira ilyithenensis</name>
    <dbReference type="NCBI Taxonomy" id="2484901"/>
    <lineage>
        <taxon>Bacteria</taxon>
        <taxon>Pseudomonadati</taxon>
        <taxon>Spirochaetota</taxon>
        <taxon>Spirochaetia</taxon>
        <taxon>Leptospirales</taxon>
        <taxon>Leptospiraceae</taxon>
        <taxon>Leptospira</taxon>
    </lineage>
</organism>
<evidence type="ECO:0000313" key="2">
    <source>
        <dbReference type="Proteomes" id="UP000298264"/>
    </source>
</evidence>
<protein>
    <submittedName>
        <fullName evidence="1">DUF2961 domain-containing protein</fullName>
    </submittedName>
</protein>
<reference evidence="1" key="1">
    <citation type="journal article" date="2019" name="PLoS Negl. Trop. Dis.">
        <title>Revisiting the worldwide diversity of Leptospira species in the environment.</title>
        <authorList>
            <person name="Vincent A.T."/>
            <person name="Schiettekatte O."/>
            <person name="Bourhy P."/>
            <person name="Veyrier F.J."/>
            <person name="Picardeau M."/>
        </authorList>
    </citation>
    <scope>NUCLEOTIDE SEQUENCE [LARGE SCALE GENOMIC DNA]</scope>
    <source>
        <strain evidence="1">201400974</strain>
    </source>
</reference>
<accession>A0A4R9LQY6</accession>
<dbReference type="InterPro" id="IPR021345">
    <property type="entry name" value="DUF2961"/>
</dbReference>
<dbReference type="Proteomes" id="UP000298264">
    <property type="component" value="Unassembled WGS sequence"/>
</dbReference>
<comment type="caution">
    <text evidence="1">The sequence shown here is derived from an EMBL/GenBank/DDBJ whole genome shotgun (WGS) entry which is preliminary data.</text>
</comment>
<dbReference type="EMBL" id="RQHV01000042">
    <property type="protein sequence ID" value="TGN10903.1"/>
    <property type="molecule type" value="Genomic_DNA"/>
</dbReference>
<name>A0A4R9LQY6_9LEPT</name>
<keyword evidence="2" id="KW-1185">Reference proteome</keyword>
<dbReference type="RefSeq" id="WP_135763664.1">
    <property type="nucleotide sequence ID" value="NZ_RQHV01000042.1"/>
</dbReference>
<evidence type="ECO:0000313" key="1">
    <source>
        <dbReference type="EMBL" id="TGN10903.1"/>
    </source>
</evidence>